<organism evidence="2 3">
    <name type="scientific">Clostridium butyricum</name>
    <dbReference type="NCBI Taxonomy" id="1492"/>
    <lineage>
        <taxon>Bacteria</taxon>
        <taxon>Bacillati</taxon>
        <taxon>Bacillota</taxon>
        <taxon>Clostridia</taxon>
        <taxon>Eubacteriales</taxon>
        <taxon>Clostridiaceae</taxon>
        <taxon>Clostridium</taxon>
    </lineage>
</organism>
<feature type="transmembrane region" description="Helical" evidence="1">
    <location>
        <begin position="181"/>
        <end position="205"/>
    </location>
</feature>
<dbReference type="RefSeq" id="WP_043661323.1">
    <property type="nucleotide sequence ID" value="NZ_JSEG01000001.1"/>
</dbReference>
<feature type="transmembrane region" description="Helical" evidence="1">
    <location>
        <begin position="360"/>
        <end position="383"/>
    </location>
</feature>
<feature type="transmembrane region" description="Helical" evidence="1">
    <location>
        <begin position="243"/>
        <end position="270"/>
    </location>
</feature>
<feature type="transmembrane region" description="Helical" evidence="1">
    <location>
        <begin position="217"/>
        <end position="237"/>
    </location>
</feature>
<feature type="transmembrane region" description="Helical" evidence="1">
    <location>
        <begin position="331"/>
        <end position="353"/>
    </location>
</feature>
<keyword evidence="1" id="KW-1133">Transmembrane helix</keyword>
<gene>
    <name evidence="2" type="ORF">AWN73_02025</name>
</gene>
<evidence type="ECO:0000313" key="2">
    <source>
        <dbReference type="EMBL" id="PPV15885.1"/>
    </source>
</evidence>
<protein>
    <submittedName>
        <fullName evidence="2">Stage III sporulation protein AE</fullName>
    </submittedName>
</protein>
<evidence type="ECO:0000313" key="3">
    <source>
        <dbReference type="Proteomes" id="UP000238081"/>
    </source>
</evidence>
<dbReference type="EMBL" id="LRDH01000096">
    <property type="protein sequence ID" value="PPV15885.1"/>
    <property type="molecule type" value="Genomic_DNA"/>
</dbReference>
<feature type="transmembrane region" description="Helical" evidence="1">
    <location>
        <begin position="291"/>
        <end position="311"/>
    </location>
</feature>
<name>A0A0A6Q335_CLOBU</name>
<accession>A0A0A6Q335</accession>
<dbReference type="Proteomes" id="UP000238081">
    <property type="component" value="Unassembled WGS sequence"/>
</dbReference>
<feature type="transmembrane region" description="Helical" evidence="1">
    <location>
        <begin position="409"/>
        <end position="431"/>
    </location>
</feature>
<feature type="transmembrane region" description="Helical" evidence="1">
    <location>
        <begin position="6"/>
        <end position="26"/>
    </location>
</feature>
<dbReference type="NCBIfam" id="TIGR02829">
    <property type="entry name" value="spore_III_AE"/>
    <property type="match status" value="1"/>
</dbReference>
<feature type="transmembrane region" description="Helical" evidence="1">
    <location>
        <begin position="149"/>
        <end position="169"/>
    </location>
</feature>
<sequence length="440" mass="48142">MTRIKRLTVFLISFLVIFTLYEPVFLSGNNRYACAEKNTKEYTVLAAYDEKNSYTQNNMGTTEESNIKTNDNTNEKTNVSIDDIGGSAKGQIETLYDYINKMKTDVELLQGLDPVDYIKAFISNGKGNLSFDMIMKAVLSLFFKEVRSVLALVISIVTIAILCALLKNLQDSFADESISQVAFYACYALVIMILSKSFIISISVAQGVINDISNFMNALLPILVTMIALAGGITQAATLDPFILGAVIFIPKIYTNIIIPMILMGFVLEFANNISEEHKITNLCKLTKQCILWFQGIILTAFIALLTIRGITSSTMDAVTLKTAKFAVDNFIPIVGKTFSDAITSVAGYSLIIKNAVSSIGLVVVLLILLYPIIKLILMTFIYKISSALVEPVSDSRITKSLECAGDSMVLIISCVLTVSLMFFILIAIMAQAGSYVVGG</sequence>
<keyword evidence="1" id="KW-0812">Transmembrane</keyword>
<evidence type="ECO:0000256" key="1">
    <source>
        <dbReference type="SAM" id="Phobius"/>
    </source>
</evidence>
<reference evidence="2 3" key="1">
    <citation type="submission" date="2016-01" db="EMBL/GenBank/DDBJ databases">
        <title>Characterization of the Clostridium difficile lineages that are prevalent in Hong Kong and China.</title>
        <authorList>
            <person name="Kwok J.S.-L."/>
            <person name="Lam W.-Y."/>
            <person name="Ip M."/>
            <person name="Chan T.-F."/>
            <person name="Hawkey P.M."/>
            <person name="Tsui S.K.-W."/>
        </authorList>
    </citation>
    <scope>NUCLEOTIDE SEQUENCE [LARGE SCALE GENOMIC DNA]</scope>
    <source>
        <strain evidence="2 3">300064</strain>
    </source>
</reference>
<proteinExistence type="predicted"/>
<keyword evidence="1" id="KW-0472">Membrane</keyword>
<dbReference type="AlphaFoldDB" id="A0A0A6Q335"/>
<comment type="caution">
    <text evidence="2">The sequence shown here is derived from an EMBL/GenBank/DDBJ whole genome shotgun (WGS) entry which is preliminary data.</text>
</comment>
<dbReference type="Pfam" id="PF09546">
    <property type="entry name" value="Spore_III_AE"/>
    <property type="match status" value="1"/>
</dbReference>
<dbReference type="InterPro" id="IPR014194">
    <property type="entry name" value="Spore_III_AE"/>
</dbReference>